<dbReference type="AlphaFoldDB" id="A0A0K1Q9Q0"/>
<accession>A0A0K1Q9Q0</accession>
<evidence type="ECO:0000313" key="2">
    <source>
        <dbReference type="EMBL" id="AKV02140.1"/>
    </source>
</evidence>
<name>A0A0K1Q9Q0_9BACT</name>
<keyword evidence="3" id="KW-1185">Reference proteome</keyword>
<organism evidence="2 3">
    <name type="scientific">Labilithrix luteola</name>
    <dbReference type="NCBI Taxonomy" id="1391654"/>
    <lineage>
        <taxon>Bacteria</taxon>
        <taxon>Pseudomonadati</taxon>
        <taxon>Myxococcota</taxon>
        <taxon>Polyangia</taxon>
        <taxon>Polyangiales</taxon>
        <taxon>Labilitrichaceae</taxon>
        <taxon>Labilithrix</taxon>
    </lineage>
</organism>
<gene>
    <name evidence="2" type="ORF">AKJ09_08803</name>
</gene>
<dbReference type="Proteomes" id="UP000064967">
    <property type="component" value="Chromosome"/>
</dbReference>
<reference evidence="2 3" key="1">
    <citation type="submission" date="2015-08" db="EMBL/GenBank/DDBJ databases">
        <authorList>
            <person name="Babu N.S."/>
            <person name="Beckwith C.J."/>
            <person name="Beseler K.G."/>
            <person name="Brison A."/>
            <person name="Carone J.V."/>
            <person name="Caskin T.P."/>
            <person name="Diamond M."/>
            <person name="Durham M.E."/>
            <person name="Foxe J.M."/>
            <person name="Go M."/>
            <person name="Henderson B.A."/>
            <person name="Jones I.B."/>
            <person name="McGettigan J.A."/>
            <person name="Micheletti S.J."/>
            <person name="Nasrallah M.E."/>
            <person name="Ortiz D."/>
            <person name="Piller C.R."/>
            <person name="Privatt S.R."/>
            <person name="Schneider S.L."/>
            <person name="Sharp S."/>
            <person name="Smith T.C."/>
            <person name="Stanton J.D."/>
            <person name="Ullery H.E."/>
            <person name="Wilson R.J."/>
            <person name="Serrano M.G."/>
            <person name="Buck G."/>
            <person name="Lee V."/>
            <person name="Wang Y."/>
            <person name="Carvalho R."/>
            <person name="Voegtly L."/>
            <person name="Shi R."/>
            <person name="Duckworth R."/>
            <person name="Johnson A."/>
            <person name="Loviza R."/>
            <person name="Walstead R."/>
            <person name="Shah Z."/>
            <person name="Kiflezghi M."/>
            <person name="Wade K."/>
            <person name="Ball S.L."/>
            <person name="Bradley K.W."/>
            <person name="Asai D.J."/>
            <person name="Bowman C.A."/>
            <person name="Russell D.A."/>
            <person name="Pope W.H."/>
            <person name="Jacobs-Sera D."/>
            <person name="Hendrix R.W."/>
            <person name="Hatfull G.F."/>
        </authorList>
    </citation>
    <scope>NUCLEOTIDE SEQUENCE [LARGE SCALE GENOMIC DNA]</scope>
    <source>
        <strain evidence="2 3">DSM 27648</strain>
    </source>
</reference>
<protein>
    <submittedName>
        <fullName evidence="2">Uncharacterized protein</fullName>
    </submittedName>
</protein>
<dbReference type="KEGG" id="llu:AKJ09_08803"/>
<dbReference type="STRING" id="1391654.AKJ09_08803"/>
<evidence type="ECO:0000256" key="1">
    <source>
        <dbReference type="SAM" id="MobiDB-lite"/>
    </source>
</evidence>
<evidence type="ECO:0000313" key="3">
    <source>
        <dbReference type="Proteomes" id="UP000064967"/>
    </source>
</evidence>
<dbReference type="EMBL" id="CP012333">
    <property type="protein sequence ID" value="AKV02140.1"/>
    <property type="molecule type" value="Genomic_DNA"/>
</dbReference>
<sequence length="52" mass="5781">MRGQEGNAGWKGRSRDALERCARRSRARLAEVDPAGQGPRDRHPPEKSGTPR</sequence>
<feature type="region of interest" description="Disordered" evidence="1">
    <location>
        <begin position="25"/>
        <end position="52"/>
    </location>
</feature>
<proteinExistence type="predicted"/>